<evidence type="ECO:0000259" key="6">
    <source>
        <dbReference type="Pfam" id="PF14378"/>
    </source>
</evidence>
<dbReference type="GO" id="GO:0016020">
    <property type="term" value="C:membrane"/>
    <property type="evidence" value="ECO:0007669"/>
    <property type="project" value="UniProtKB-SubCell"/>
</dbReference>
<feature type="transmembrane region" description="Helical" evidence="5">
    <location>
        <begin position="20"/>
        <end position="40"/>
    </location>
</feature>
<evidence type="ECO:0000256" key="2">
    <source>
        <dbReference type="ARBA" id="ARBA00022692"/>
    </source>
</evidence>
<comment type="subcellular location">
    <subcellularLocation>
        <location evidence="1">Membrane</location>
        <topology evidence="1">Multi-pass membrane protein</topology>
    </subcellularLocation>
</comment>
<feature type="transmembrane region" description="Helical" evidence="5">
    <location>
        <begin position="133"/>
        <end position="154"/>
    </location>
</feature>
<evidence type="ECO:0000256" key="5">
    <source>
        <dbReference type="SAM" id="Phobius"/>
    </source>
</evidence>
<proteinExistence type="predicted"/>
<dbReference type="InterPro" id="IPR052185">
    <property type="entry name" value="IPC_Synthase-Related"/>
</dbReference>
<dbReference type="Proteomes" id="UP001224622">
    <property type="component" value="Unassembled WGS sequence"/>
</dbReference>
<evidence type="ECO:0000256" key="1">
    <source>
        <dbReference type="ARBA" id="ARBA00004141"/>
    </source>
</evidence>
<accession>A0AAJ1YAD2</accession>
<feature type="transmembrane region" description="Helical" evidence="5">
    <location>
        <begin position="46"/>
        <end position="65"/>
    </location>
</feature>
<feature type="transmembrane region" description="Helical" evidence="5">
    <location>
        <begin position="77"/>
        <end position="96"/>
    </location>
</feature>
<dbReference type="EMBL" id="JAVIGA010000003">
    <property type="protein sequence ID" value="MDQ9125762.1"/>
    <property type="molecule type" value="Genomic_DNA"/>
</dbReference>
<feature type="domain" description="Inositolphosphotransferase Aur1/Ipt1" evidence="6">
    <location>
        <begin position="104"/>
        <end position="280"/>
    </location>
</feature>
<feature type="transmembrane region" description="Helical" evidence="5">
    <location>
        <begin position="163"/>
        <end position="182"/>
    </location>
</feature>
<keyword evidence="4 5" id="KW-0472">Membrane</keyword>
<keyword evidence="3 5" id="KW-1133">Transmembrane helix</keyword>
<feature type="transmembrane region" description="Helical" evidence="5">
    <location>
        <begin position="244"/>
        <end position="263"/>
    </location>
</feature>
<evidence type="ECO:0000313" key="8">
    <source>
        <dbReference type="Proteomes" id="UP001224622"/>
    </source>
</evidence>
<name>A0AAJ1YAD2_SERFO</name>
<comment type="caution">
    <text evidence="7">The sequence shown here is derived from an EMBL/GenBank/DDBJ whole genome shotgun (WGS) entry which is preliminary data.</text>
</comment>
<evidence type="ECO:0000256" key="3">
    <source>
        <dbReference type="ARBA" id="ARBA00022989"/>
    </source>
</evidence>
<keyword evidence="2 5" id="KW-0812">Transmembrane</keyword>
<dbReference type="AlphaFoldDB" id="A0AAJ1YAD2"/>
<dbReference type="InterPro" id="IPR026841">
    <property type="entry name" value="Aur1/Ipt1"/>
</dbReference>
<organism evidence="7 8">
    <name type="scientific">Serratia fonticola</name>
    <dbReference type="NCBI Taxonomy" id="47917"/>
    <lineage>
        <taxon>Bacteria</taxon>
        <taxon>Pseudomonadati</taxon>
        <taxon>Pseudomonadota</taxon>
        <taxon>Gammaproteobacteria</taxon>
        <taxon>Enterobacterales</taxon>
        <taxon>Yersiniaceae</taxon>
        <taxon>Serratia</taxon>
    </lineage>
</organism>
<evidence type="ECO:0000313" key="7">
    <source>
        <dbReference type="EMBL" id="MDQ9125762.1"/>
    </source>
</evidence>
<protein>
    <submittedName>
        <fullName evidence="7">Phosphatase PAP2 family protein</fullName>
    </submittedName>
</protein>
<dbReference type="Pfam" id="PF14378">
    <property type="entry name" value="PAP2_3"/>
    <property type="match status" value="1"/>
</dbReference>
<dbReference type="PANTHER" id="PTHR31310:SF7">
    <property type="entry name" value="PA-PHOSPHATASE RELATED-FAMILY PROTEIN DDB_G0268928"/>
    <property type="match status" value="1"/>
</dbReference>
<dbReference type="PANTHER" id="PTHR31310">
    <property type="match status" value="1"/>
</dbReference>
<dbReference type="RefSeq" id="WP_309046785.1">
    <property type="nucleotide sequence ID" value="NZ_JAVIGA010000003.1"/>
</dbReference>
<evidence type="ECO:0000256" key="4">
    <source>
        <dbReference type="ARBA" id="ARBA00023136"/>
    </source>
</evidence>
<feature type="transmembrane region" description="Helical" evidence="5">
    <location>
        <begin position="220"/>
        <end position="238"/>
    </location>
</feature>
<reference evidence="7" key="1">
    <citation type="submission" date="2023-08" db="EMBL/GenBank/DDBJ databases">
        <title>The Comparative Genomic Analysis of Yersiniaceae from Polar Regions.</title>
        <authorList>
            <person name="Goncharov A."/>
            <person name="Aslanov B."/>
            <person name="Kolodzhieva V."/>
            <person name="Azarov D."/>
            <person name="Mochov A."/>
            <person name="Lebedeva E."/>
        </authorList>
    </citation>
    <scope>NUCLEOTIDE SEQUENCE</scope>
    <source>
        <strain evidence="7">Vf</strain>
    </source>
</reference>
<gene>
    <name evidence="7" type="ORF">RDT67_04865</name>
</gene>
<sequence length="299" mass="33443">MNSRIEPHPGVAKYGVRFSYRCYLGVIALILMAGIVSAIRLGDRQFIIPGAFGLFALCLLFKATYARSERWKSWLGVIQFACSWLVFPLFKAIHLVTQRSFDTELLALDRALFAGVGATERVRVLENYWLSEILSLCYLAFYLLILVPVIVYAVKRKTQASRGFFYGLMLMYLFGFIGYGLIPAAGPYLQFPELFTYPPLGGAITGFLVGLVAQGGTGMDVFPSLHCGISLYILGYLLLQRHCWIALLIFPVVAGLVLATLYLRYHYGIDLMAGTLLASSVLAWLRNCGYFRHDATLRI</sequence>